<dbReference type="Proteomes" id="UP001564760">
    <property type="component" value="Unassembled WGS sequence"/>
</dbReference>
<evidence type="ECO:0000313" key="2">
    <source>
        <dbReference type="Proteomes" id="UP001564760"/>
    </source>
</evidence>
<comment type="caution">
    <text evidence="1">The sequence shown here is derived from an EMBL/GenBank/DDBJ whole genome shotgun (WGS) entry which is preliminary data.</text>
</comment>
<accession>A0ABV4C3B1</accession>
<proteinExistence type="predicted"/>
<organism evidence="1 2">
    <name type="scientific">Mycobacterium servetii</name>
    <dbReference type="NCBI Taxonomy" id="3237418"/>
    <lineage>
        <taxon>Bacteria</taxon>
        <taxon>Bacillati</taxon>
        <taxon>Actinomycetota</taxon>
        <taxon>Actinomycetes</taxon>
        <taxon>Mycobacteriales</taxon>
        <taxon>Mycobacteriaceae</taxon>
        <taxon>Mycobacterium</taxon>
    </lineage>
</organism>
<keyword evidence="2" id="KW-1185">Reference proteome</keyword>
<name>A0ABV4C3B1_9MYCO</name>
<evidence type="ECO:0000313" key="1">
    <source>
        <dbReference type="EMBL" id="MEY8017012.1"/>
    </source>
</evidence>
<reference evidence="1 2" key="1">
    <citation type="submission" date="2024-08" db="EMBL/GenBank/DDBJ databases">
        <title>Mycobacterium servetensis sp. nov., a novel rapid-growing mycobacterial species recovered from a human patient in Zaragoza, Spain.</title>
        <authorList>
            <person name="Tristancho-Baro A.I."/>
            <person name="Buenestado-Serrano S."/>
            <person name="Garcia De Viedma D."/>
            <person name="Milagro-Beamonte A."/>
            <person name="Burillo N."/>
            <person name="Sanz S."/>
            <person name="Lopez-Calleja A.I."/>
            <person name="Penas-Utrilla D."/>
            <person name="Guardingo M."/>
            <person name="Garcia M.J."/>
            <person name="Vinuelas-Bayon J."/>
        </authorList>
    </citation>
    <scope>NUCLEOTIDE SEQUENCE [LARGE SCALE GENOMIC DNA]</scope>
    <source>
        <strain evidence="2">HUMS_12744610</strain>
    </source>
</reference>
<sequence>MLELQRLADQVIELLQLGFKRRDLAGGAFLRLGQRRGDAFEIGGDLRQLRRLRTQRFGHPFYLGGVVDRVIAILVVPGGVEAATGHIEGVIGLGAAAARIVEKLLPGPRSAQGYRFAGCC</sequence>
<gene>
    <name evidence="1" type="ORF">AB8998_19480</name>
</gene>
<protein>
    <submittedName>
        <fullName evidence="1">Uncharacterized protein</fullName>
    </submittedName>
</protein>
<dbReference type="EMBL" id="JBGEDP010000001">
    <property type="protein sequence ID" value="MEY8017012.1"/>
    <property type="molecule type" value="Genomic_DNA"/>
</dbReference>